<sequence>RGNRNDPVMSVLKQMRTLSPLSIILLGEKQSGRSSAGNTILGRSEFQVDGTLEPLTVGSGDVESRGVTVVNTTGWKPGCHPKVPLRILDRACGHVSCTPNHSNRGKDVERP</sequence>
<keyword evidence="2" id="KW-1185">Reference proteome</keyword>
<reference evidence="1" key="3">
    <citation type="submission" date="2025-09" db="UniProtKB">
        <authorList>
            <consortium name="Ensembl"/>
        </authorList>
    </citation>
    <scope>IDENTIFICATION</scope>
</reference>
<dbReference type="Proteomes" id="UP001501920">
    <property type="component" value="Chromosome 2"/>
</dbReference>
<proteinExistence type="predicted"/>
<evidence type="ECO:0008006" key="3">
    <source>
        <dbReference type="Google" id="ProtNLM"/>
    </source>
</evidence>
<dbReference type="InterPro" id="IPR027417">
    <property type="entry name" value="P-loop_NTPase"/>
</dbReference>
<evidence type="ECO:0000313" key="2">
    <source>
        <dbReference type="Proteomes" id="UP001501920"/>
    </source>
</evidence>
<organism evidence="1 2">
    <name type="scientific">Pygocentrus nattereri</name>
    <name type="common">Red-bellied piranha</name>
    <dbReference type="NCBI Taxonomy" id="42514"/>
    <lineage>
        <taxon>Eukaryota</taxon>
        <taxon>Metazoa</taxon>
        <taxon>Chordata</taxon>
        <taxon>Craniata</taxon>
        <taxon>Vertebrata</taxon>
        <taxon>Euteleostomi</taxon>
        <taxon>Actinopterygii</taxon>
        <taxon>Neopterygii</taxon>
        <taxon>Teleostei</taxon>
        <taxon>Ostariophysi</taxon>
        <taxon>Characiformes</taxon>
        <taxon>Characoidei</taxon>
        <taxon>Pygocentrus</taxon>
    </lineage>
</organism>
<accession>A0AAR2KD05</accession>
<reference evidence="1 2" key="1">
    <citation type="submission" date="2020-10" db="EMBL/GenBank/DDBJ databases">
        <title>Pygocentrus nattereri (red-bellied piranha) genome, fPygNat1, primary haplotype.</title>
        <authorList>
            <person name="Myers G."/>
            <person name="Meyer A."/>
            <person name="Karagic N."/>
            <person name="Pippel M."/>
            <person name="Winkler S."/>
            <person name="Tracey A."/>
            <person name="Wood J."/>
            <person name="Formenti G."/>
            <person name="Howe K."/>
            <person name="Fedrigo O."/>
            <person name="Jarvis E.D."/>
        </authorList>
    </citation>
    <scope>NUCLEOTIDE SEQUENCE [LARGE SCALE GENOMIC DNA]</scope>
</reference>
<dbReference type="AlphaFoldDB" id="A0AAR2KD05"/>
<reference evidence="1" key="2">
    <citation type="submission" date="2025-08" db="UniProtKB">
        <authorList>
            <consortium name="Ensembl"/>
        </authorList>
    </citation>
    <scope>IDENTIFICATION</scope>
</reference>
<dbReference type="Ensembl" id="ENSPNAT00000053772.1">
    <property type="protein sequence ID" value="ENSPNAP00000060364.1"/>
    <property type="gene ID" value="ENSPNAG00000037596.1"/>
</dbReference>
<dbReference type="Gene3D" id="3.40.50.300">
    <property type="entry name" value="P-loop containing nucleotide triphosphate hydrolases"/>
    <property type="match status" value="1"/>
</dbReference>
<name>A0AAR2KD05_PYGNA</name>
<protein>
    <recommendedName>
        <fullName evidence="3">AIG1-type G domain-containing protein</fullName>
    </recommendedName>
</protein>
<evidence type="ECO:0000313" key="1">
    <source>
        <dbReference type="Ensembl" id="ENSPNAP00000060364.1"/>
    </source>
</evidence>